<dbReference type="EC" id="2.3.1.97" evidence="2 5"/>
<dbReference type="Gene3D" id="3.40.630.170">
    <property type="match status" value="1"/>
</dbReference>
<dbReference type="InterPro" id="IPR022677">
    <property type="entry name" value="NMT_C"/>
</dbReference>
<comment type="function">
    <text evidence="5">Adds a myristoyl group to the N-terminal glycine residue of certain cellular proteins.</text>
</comment>
<dbReference type="AlphaFoldDB" id="A0A4Z1SRV0"/>
<protein>
    <recommendedName>
        <fullName evidence="2 5">Glycylpeptide N-tetradecanoyltransferase</fullName>
        <ecNumber evidence="2 5">2.3.1.97</ecNumber>
    </recommendedName>
</protein>
<dbReference type="PIRSF" id="PIRSF015892">
    <property type="entry name" value="N-myristl_transf"/>
    <property type="match status" value="1"/>
</dbReference>
<dbReference type="EMBL" id="VDLU01000002">
    <property type="protein sequence ID" value="TNJ28616.1"/>
    <property type="molecule type" value="Genomic_DNA"/>
</dbReference>
<dbReference type="PANTHER" id="PTHR11377:SF5">
    <property type="entry name" value="GLYCYLPEPTIDE N-TETRADECANOYLTRANSFERASE"/>
    <property type="match status" value="1"/>
</dbReference>
<dbReference type="InterPro" id="IPR022676">
    <property type="entry name" value="NMT_N"/>
</dbReference>
<comment type="similarity">
    <text evidence="1 6">Belongs to the NMT family.</text>
</comment>
<evidence type="ECO:0000256" key="6">
    <source>
        <dbReference type="RuleBase" id="RU004178"/>
    </source>
</evidence>
<evidence type="ECO:0000313" key="9">
    <source>
        <dbReference type="Proteomes" id="UP000315496"/>
    </source>
</evidence>
<evidence type="ECO:0000256" key="5">
    <source>
        <dbReference type="RuleBase" id="RU000586"/>
    </source>
</evidence>
<organism evidence="8 9">
    <name type="scientific">Giardia muris</name>
    <dbReference type="NCBI Taxonomy" id="5742"/>
    <lineage>
        <taxon>Eukaryota</taxon>
        <taxon>Metamonada</taxon>
        <taxon>Diplomonadida</taxon>
        <taxon>Hexamitidae</taxon>
        <taxon>Giardiinae</taxon>
        <taxon>Giardia</taxon>
    </lineage>
</organism>
<dbReference type="OrthoDB" id="60315at2759"/>
<sequence length="403" mass="46535">MSAPEHAFWNTQPVVQRSLATTEVREVEAIDPTAHPDVPLPLPEHLSWCTIDPLNESELDELYKLLYSFYVEDKTAMFRFAYSKDILKWWLTSPGCLREYSIGIRDDRKEKKLVGYISGVVSDYEIRGTNTFCKPMQSIIFLCLDREYRNSKLAPVLIQEITRRSYKNGVFQAVYTAGVKLTPPVQVATYFHRLIDPIKLARIEFARRPKRVSEREYGFAYRLPTLLSTLQTRVRAGMKEDLERLQELYNTYSSRYRLRQLYGADLFKHLFTHKPGVMHVLVMTGAPETPYVDKPIAFLAYYLVETTVLRKEVKKLYPRMCTGYIYQYALADEADIDLKTLFLAALHDMKNHNVDVCTCLNVAGNAEILGPLTFERGDGTLNYHLFNIQWGQLELSDIGVVLI</sequence>
<dbReference type="Pfam" id="PF01233">
    <property type="entry name" value="NMT"/>
    <property type="match status" value="1"/>
</dbReference>
<comment type="caution">
    <text evidence="8">The sequence shown here is derived from an EMBL/GenBank/DDBJ whole genome shotgun (WGS) entry which is preliminary data.</text>
</comment>
<dbReference type="InterPro" id="IPR000182">
    <property type="entry name" value="GNAT_dom"/>
</dbReference>
<dbReference type="InterPro" id="IPR016181">
    <property type="entry name" value="Acyl_CoA_acyltransferase"/>
</dbReference>
<dbReference type="Pfam" id="PF02799">
    <property type="entry name" value="NMT_C"/>
    <property type="match status" value="1"/>
</dbReference>
<reference evidence="8 9" key="1">
    <citation type="submission" date="2019-05" db="EMBL/GenBank/DDBJ databases">
        <title>The compact genome of Giardia muris reveals important steps in the evolution of intestinal protozoan parasites.</title>
        <authorList>
            <person name="Xu F."/>
            <person name="Jimenez-Gonzalez A."/>
            <person name="Einarsson E."/>
            <person name="Astvaldsson A."/>
            <person name="Peirasmaki D."/>
            <person name="Eckmann L."/>
            <person name="Andersson J.O."/>
            <person name="Svard S.G."/>
            <person name="Jerlstrom-Hultqvist J."/>
        </authorList>
    </citation>
    <scope>NUCLEOTIDE SEQUENCE [LARGE SCALE GENOMIC DNA]</scope>
    <source>
        <strain evidence="8 9">Roberts-Thomson</strain>
    </source>
</reference>
<evidence type="ECO:0000256" key="3">
    <source>
        <dbReference type="ARBA" id="ARBA00022679"/>
    </source>
</evidence>
<dbReference type="PROSITE" id="PS51186">
    <property type="entry name" value="GNAT"/>
    <property type="match status" value="1"/>
</dbReference>
<dbReference type="SUPFAM" id="SSF55729">
    <property type="entry name" value="Acyl-CoA N-acyltransferases (Nat)"/>
    <property type="match status" value="2"/>
</dbReference>
<accession>A0A4Z1SRV0</accession>
<dbReference type="GO" id="GO:0005737">
    <property type="term" value="C:cytoplasm"/>
    <property type="evidence" value="ECO:0007669"/>
    <property type="project" value="TreeGrafter"/>
</dbReference>
<dbReference type="VEuPathDB" id="GiardiaDB:GMRT_10878"/>
<comment type="catalytic activity">
    <reaction evidence="5">
        <text>N-terminal glycyl-[protein] + tetradecanoyl-CoA = N-tetradecanoylglycyl-[protein] + CoA + H(+)</text>
        <dbReference type="Rhea" id="RHEA:15521"/>
        <dbReference type="Rhea" id="RHEA-COMP:12666"/>
        <dbReference type="Rhea" id="RHEA-COMP:12667"/>
        <dbReference type="ChEBI" id="CHEBI:15378"/>
        <dbReference type="ChEBI" id="CHEBI:57287"/>
        <dbReference type="ChEBI" id="CHEBI:57385"/>
        <dbReference type="ChEBI" id="CHEBI:64723"/>
        <dbReference type="ChEBI" id="CHEBI:133050"/>
        <dbReference type="EC" id="2.3.1.97"/>
    </reaction>
</comment>
<dbReference type="PANTHER" id="PTHR11377">
    <property type="entry name" value="N-MYRISTOYL TRANSFERASE"/>
    <property type="match status" value="1"/>
</dbReference>
<dbReference type="GO" id="GO:0004379">
    <property type="term" value="F:glycylpeptide N-tetradecanoyltransferase activity"/>
    <property type="evidence" value="ECO:0007669"/>
    <property type="project" value="UniProtKB-EC"/>
</dbReference>
<evidence type="ECO:0000313" key="8">
    <source>
        <dbReference type="EMBL" id="TNJ28616.1"/>
    </source>
</evidence>
<name>A0A4Z1SRV0_GIAMU</name>
<keyword evidence="9" id="KW-1185">Reference proteome</keyword>
<keyword evidence="3 5" id="KW-0808">Transferase</keyword>
<evidence type="ECO:0000256" key="4">
    <source>
        <dbReference type="ARBA" id="ARBA00023315"/>
    </source>
</evidence>
<feature type="domain" description="N-acetyltransferase" evidence="7">
    <location>
        <begin position="49"/>
        <end position="243"/>
    </location>
</feature>
<dbReference type="Proteomes" id="UP000315496">
    <property type="component" value="Chromosome 2"/>
</dbReference>
<dbReference type="FunFam" id="3.40.630.170:FF:000003">
    <property type="entry name" value="Glycylpeptide N-tetradecanoyltransferase"/>
    <property type="match status" value="1"/>
</dbReference>
<evidence type="ECO:0000259" key="7">
    <source>
        <dbReference type="PROSITE" id="PS51186"/>
    </source>
</evidence>
<gene>
    <name evidence="8" type="ORF">GMRT_10878</name>
</gene>
<proteinExistence type="inferred from homology"/>
<keyword evidence="4 5" id="KW-0012">Acyltransferase</keyword>
<dbReference type="InterPro" id="IPR000903">
    <property type="entry name" value="NMT"/>
</dbReference>
<evidence type="ECO:0000256" key="1">
    <source>
        <dbReference type="ARBA" id="ARBA00009469"/>
    </source>
</evidence>
<evidence type="ECO:0000256" key="2">
    <source>
        <dbReference type="ARBA" id="ARBA00012923"/>
    </source>
</evidence>